<keyword evidence="1" id="KW-0472">Membrane</keyword>
<keyword evidence="3" id="KW-1185">Reference proteome</keyword>
<dbReference type="EMBL" id="JANQDX010000017">
    <property type="protein sequence ID" value="KAL0908783.1"/>
    <property type="molecule type" value="Genomic_DNA"/>
</dbReference>
<protein>
    <submittedName>
        <fullName evidence="2">Uncharacterized protein</fullName>
    </submittedName>
</protein>
<proteinExistence type="predicted"/>
<dbReference type="PANTHER" id="PTHR47204:SF1">
    <property type="entry name" value="RIBONUCLEASE H2 SUBUNIT C"/>
    <property type="match status" value="1"/>
</dbReference>
<evidence type="ECO:0000256" key="1">
    <source>
        <dbReference type="SAM" id="Phobius"/>
    </source>
</evidence>
<keyword evidence="1" id="KW-1133">Transmembrane helix</keyword>
<comment type="caution">
    <text evidence="2">The sequence shown here is derived from an EMBL/GenBank/DDBJ whole genome shotgun (WGS) entry which is preliminary data.</text>
</comment>
<dbReference type="Proteomes" id="UP001552299">
    <property type="component" value="Unassembled WGS sequence"/>
</dbReference>
<feature type="transmembrane region" description="Helical" evidence="1">
    <location>
        <begin position="187"/>
        <end position="209"/>
    </location>
</feature>
<dbReference type="CDD" id="cd09271">
    <property type="entry name" value="RNase_H2-C"/>
    <property type="match status" value="1"/>
</dbReference>
<evidence type="ECO:0000313" key="2">
    <source>
        <dbReference type="EMBL" id="KAL0908783.1"/>
    </source>
</evidence>
<evidence type="ECO:0000313" key="3">
    <source>
        <dbReference type="Proteomes" id="UP001552299"/>
    </source>
</evidence>
<keyword evidence="1" id="KW-0812">Transmembrane</keyword>
<reference evidence="2 3" key="1">
    <citation type="journal article" date="2024" name="Plant Biotechnol. J.">
        <title>Dendrobium thyrsiflorum genome and its molecular insights into genes involved in important horticultural traits.</title>
        <authorList>
            <person name="Chen B."/>
            <person name="Wang J.Y."/>
            <person name="Zheng P.J."/>
            <person name="Li K.L."/>
            <person name="Liang Y.M."/>
            <person name="Chen X.F."/>
            <person name="Zhang C."/>
            <person name="Zhao X."/>
            <person name="He X."/>
            <person name="Zhang G.Q."/>
            <person name="Liu Z.J."/>
            <person name="Xu Q."/>
        </authorList>
    </citation>
    <scope>NUCLEOTIDE SEQUENCE [LARGE SCALE GENOMIC DNA]</scope>
    <source>
        <strain evidence="2">GZMU011</strain>
    </source>
</reference>
<sequence>MDGEGASSSGIDGMVNGKITLGPRETSASVDLTDRVHLLPCVIKHDGACPVSQYFKPRKSDMVADGLTVEEAFFRGRKLQGVTVPIPNGYRGYVLEKKKIREGRCSEVAEGEANNWASRAEFQNITYWNHDILPSKHDPIMRSFHWFSVSDAVKVALFLVLIMTDKLFTYSCPINFILFSSTNLTDIVPAILFIVAVFVNWLLFMDVFLSVEIIGKFC</sequence>
<dbReference type="PANTHER" id="PTHR47204">
    <property type="entry name" value="OS02G0168900 PROTEIN"/>
    <property type="match status" value="1"/>
</dbReference>
<name>A0ABD0U7T2_DENTH</name>
<dbReference type="Gene3D" id="2.40.128.680">
    <property type="match status" value="1"/>
</dbReference>
<dbReference type="Pfam" id="PF08615">
    <property type="entry name" value="RNase_H2_suC"/>
    <property type="match status" value="1"/>
</dbReference>
<dbReference type="AlphaFoldDB" id="A0ABD0U7T2"/>
<accession>A0ABD0U7T2</accession>
<organism evidence="2 3">
    <name type="scientific">Dendrobium thyrsiflorum</name>
    <name type="common">Pinecone-like raceme dendrobium</name>
    <name type="synonym">Orchid</name>
    <dbReference type="NCBI Taxonomy" id="117978"/>
    <lineage>
        <taxon>Eukaryota</taxon>
        <taxon>Viridiplantae</taxon>
        <taxon>Streptophyta</taxon>
        <taxon>Embryophyta</taxon>
        <taxon>Tracheophyta</taxon>
        <taxon>Spermatophyta</taxon>
        <taxon>Magnoliopsida</taxon>
        <taxon>Liliopsida</taxon>
        <taxon>Asparagales</taxon>
        <taxon>Orchidaceae</taxon>
        <taxon>Epidendroideae</taxon>
        <taxon>Malaxideae</taxon>
        <taxon>Dendrobiinae</taxon>
        <taxon>Dendrobium</taxon>
    </lineage>
</organism>
<gene>
    <name evidence="2" type="ORF">M5K25_023292</name>
</gene>
<dbReference type="InterPro" id="IPR013924">
    <property type="entry name" value="RNase_H2_suC"/>
</dbReference>